<dbReference type="CDD" id="cd00707">
    <property type="entry name" value="Pancreat_lipase_like"/>
    <property type="match status" value="1"/>
</dbReference>
<dbReference type="GO" id="GO:0016042">
    <property type="term" value="P:lipid catabolic process"/>
    <property type="evidence" value="ECO:0007669"/>
    <property type="project" value="TreeGrafter"/>
</dbReference>
<gene>
    <name evidence="7" type="ORF">LSINAPIS_LOCUS14326</name>
</gene>
<protein>
    <recommendedName>
        <fullName evidence="6">Lipase domain-containing protein</fullName>
    </recommendedName>
</protein>
<dbReference type="AlphaFoldDB" id="A0A5E4R4C6"/>
<feature type="chain" id="PRO_5023139579" description="Lipase domain-containing protein" evidence="5">
    <location>
        <begin position="21"/>
        <end position="282"/>
    </location>
</feature>
<dbReference type="PANTHER" id="PTHR11610">
    <property type="entry name" value="LIPASE"/>
    <property type="match status" value="1"/>
</dbReference>
<proteinExistence type="inferred from homology"/>
<dbReference type="PRINTS" id="PR00821">
    <property type="entry name" value="TAGLIPASE"/>
</dbReference>
<dbReference type="SUPFAM" id="SSF53474">
    <property type="entry name" value="alpha/beta-Hydrolases"/>
    <property type="match status" value="1"/>
</dbReference>
<dbReference type="Gene3D" id="3.40.50.1820">
    <property type="entry name" value="alpha/beta hydrolase"/>
    <property type="match status" value="1"/>
</dbReference>
<feature type="domain" description="Lipase" evidence="6">
    <location>
        <begin position="29"/>
        <end position="224"/>
    </location>
</feature>
<keyword evidence="8" id="KW-1185">Reference proteome</keyword>
<reference evidence="7 8" key="1">
    <citation type="submission" date="2017-07" db="EMBL/GenBank/DDBJ databases">
        <authorList>
            <person name="Talla V."/>
            <person name="Backstrom N."/>
        </authorList>
    </citation>
    <scope>NUCLEOTIDE SEQUENCE [LARGE SCALE GENOMIC DNA]</scope>
</reference>
<name>A0A5E4R4C6_9NEOP</name>
<sequence length="282" mass="31306">MFNVICLVVIIIVGNTRVYAVTCVEPPLKCPNENISFWLYTRANQNNPQEINVSDSKSLLDAPWVLDAPIKVLIHGYTGYRDFSPNTEIRPVYLECCNYNIISLDYNKLALEGCYIEAVYNTQLVGMCTAQLIDHLVDLGLRLKDFHVIGFSLGAHVAGMIANYLKSGQLERITALDPALPLFATAAKNSKVDAGDAKFVDGLHTNILEKGKLETSGLIDFYANAKSGCNHARAPQYYAESIITTTGFYGVKCYSWIAYTLGLCRLIPDDVEVLFGEYVPRK</sequence>
<comment type="similarity">
    <text evidence="2 4">Belongs to the AB hydrolase superfamily. Lipase family.</text>
</comment>
<keyword evidence="3" id="KW-0964">Secreted</keyword>
<dbReference type="GO" id="GO:0005615">
    <property type="term" value="C:extracellular space"/>
    <property type="evidence" value="ECO:0007669"/>
    <property type="project" value="TreeGrafter"/>
</dbReference>
<feature type="signal peptide" evidence="5">
    <location>
        <begin position="1"/>
        <end position="20"/>
    </location>
</feature>
<keyword evidence="5" id="KW-0732">Signal</keyword>
<evidence type="ECO:0000313" key="7">
    <source>
        <dbReference type="EMBL" id="VVD04615.1"/>
    </source>
</evidence>
<dbReference type="InterPro" id="IPR000734">
    <property type="entry name" value="TAG_lipase"/>
</dbReference>
<accession>A0A5E4R4C6</accession>
<dbReference type="GO" id="GO:0016298">
    <property type="term" value="F:lipase activity"/>
    <property type="evidence" value="ECO:0007669"/>
    <property type="project" value="InterPro"/>
</dbReference>
<evidence type="ECO:0000256" key="3">
    <source>
        <dbReference type="ARBA" id="ARBA00022525"/>
    </source>
</evidence>
<comment type="subcellular location">
    <subcellularLocation>
        <location evidence="1">Secreted</location>
    </subcellularLocation>
</comment>
<dbReference type="InterPro" id="IPR013818">
    <property type="entry name" value="Lipase"/>
</dbReference>
<evidence type="ECO:0000259" key="6">
    <source>
        <dbReference type="Pfam" id="PF00151"/>
    </source>
</evidence>
<dbReference type="PANTHER" id="PTHR11610:SF177">
    <property type="entry name" value="IP13478P-RELATED"/>
    <property type="match status" value="1"/>
</dbReference>
<dbReference type="InterPro" id="IPR029058">
    <property type="entry name" value="AB_hydrolase_fold"/>
</dbReference>
<evidence type="ECO:0000256" key="2">
    <source>
        <dbReference type="ARBA" id="ARBA00010701"/>
    </source>
</evidence>
<dbReference type="Pfam" id="PF00151">
    <property type="entry name" value="Lipase"/>
    <property type="match status" value="1"/>
</dbReference>
<dbReference type="InterPro" id="IPR033906">
    <property type="entry name" value="Lipase_N"/>
</dbReference>
<organism evidence="7 8">
    <name type="scientific">Leptidea sinapis</name>
    <dbReference type="NCBI Taxonomy" id="189913"/>
    <lineage>
        <taxon>Eukaryota</taxon>
        <taxon>Metazoa</taxon>
        <taxon>Ecdysozoa</taxon>
        <taxon>Arthropoda</taxon>
        <taxon>Hexapoda</taxon>
        <taxon>Insecta</taxon>
        <taxon>Pterygota</taxon>
        <taxon>Neoptera</taxon>
        <taxon>Endopterygota</taxon>
        <taxon>Lepidoptera</taxon>
        <taxon>Glossata</taxon>
        <taxon>Ditrysia</taxon>
        <taxon>Papilionoidea</taxon>
        <taxon>Pieridae</taxon>
        <taxon>Dismorphiinae</taxon>
        <taxon>Leptidea</taxon>
    </lineage>
</organism>
<evidence type="ECO:0000256" key="5">
    <source>
        <dbReference type="SAM" id="SignalP"/>
    </source>
</evidence>
<evidence type="ECO:0000313" key="8">
    <source>
        <dbReference type="Proteomes" id="UP000324832"/>
    </source>
</evidence>
<dbReference type="Proteomes" id="UP000324832">
    <property type="component" value="Unassembled WGS sequence"/>
</dbReference>
<dbReference type="GO" id="GO:0017171">
    <property type="term" value="F:serine hydrolase activity"/>
    <property type="evidence" value="ECO:0007669"/>
    <property type="project" value="TreeGrafter"/>
</dbReference>
<dbReference type="EMBL" id="FZQP02006871">
    <property type="protein sequence ID" value="VVD04615.1"/>
    <property type="molecule type" value="Genomic_DNA"/>
</dbReference>
<evidence type="ECO:0000256" key="4">
    <source>
        <dbReference type="RuleBase" id="RU004262"/>
    </source>
</evidence>
<evidence type="ECO:0000256" key="1">
    <source>
        <dbReference type="ARBA" id="ARBA00004613"/>
    </source>
</evidence>